<protein>
    <submittedName>
        <fullName evidence="1">Uncharacterized protein</fullName>
    </submittedName>
</protein>
<reference evidence="1 2" key="1">
    <citation type="submission" date="2017-09" db="EMBL/GenBank/DDBJ databases">
        <title>Depth-based differentiation of microbial function through sediment-hosted aquifers and enrichment of novel symbionts in the deep terrestrial subsurface.</title>
        <authorList>
            <person name="Probst A.J."/>
            <person name="Ladd B."/>
            <person name="Jarett J.K."/>
            <person name="Geller-Mcgrath D.E."/>
            <person name="Sieber C.M."/>
            <person name="Emerson J.B."/>
            <person name="Anantharaman K."/>
            <person name="Thomas B.C."/>
            <person name="Malmstrom R."/>
            <person name="Stieglmeier M."/>
            <person name="Klingl A."/>
            <person name="Woyke T."/>
            <person name="Ryan C.M."/>
            <person name="Banfield J.F."/>
        </authorList>
    </citation>
    <scope>NUCLEOTIDE SEQUENCE [LARGE SCALE GENOMIC DNA]</scope>
    <source>
        <strain evidence="1">CG12_big_fil_rev_8_21_14_0_65_43_15</strain>
    </source>
</reference>
<organism evidence="1 2">
    <name type="scientific">Candidatus Taenaricola geysiri</name>
    <dbReference type="NCBI Taxonomy" id="1974752"/>
    <lineage>
        <taxon>Bacteria</taxon>
        <taxon>Pseudomonadati</taxon>
        <taxon>Candidatus Omnitrophota</taxon>
        <taxon>Candidatus Taenaricola</taxon>
    </lineage>
</organism>
<sequence>MIKAPVLNMSFKNPANTATQTALIKSFLIAIKTVSISKKSGLMPPMEIILTAVICKIAVMNTVKYNILFQQYQNLF</sequence>
<accession>A0A2J0LLV5</accession>
<evidence type="ECO:0000313" key="1">
    <source>
        <dbReference type="EMBL" id="PIW66593.1"/>
    </source>
</evidence>
<name>A0A2J0LLV5_9BACT</name>
<comment type="caution">
    <text evidence="1">The sequence shown here is derived from an EMBL/GenBank/DDBJ whole genome shotgun (WGS) entry which is preliminary data.</text>
</comment>
<dbReference type="AlphaFoldDB" id="A0A2J0LLV5"/>
<dbReference type="Proteomes" id="UP000231267">
    <property type="component" value="Unassembled WGS sequence"/>
</dbReference>
<gene>
    <name evidence="1" type="ORF">COW11_02520</name>
</gene>
<proteinExistence type="predicted"/>
<evidence type="ECO:0000313" key="2">
    <source>
        <dbReference type="Proteomes" id="UP000231267"/>
    </source>
</evidence>
<dbReference type="EMBL" id="PFGP01000054">
    <property type="protein sequence ID" value="PIW66593.1"/>
    <property type="molecule type" value="Genomic_DNA"/>
</dbReference>